<accession>A0A426X146</accession>
<evidence type="ECO:0000313" key="3">
    <source>
        <dbReference type="Proteomes" id="UP000287651"/>
    </source>
</evidence>
<dbReference type="Gene3D" id="2.40.70.10">
    <property type="entry name" value="Acid Proteases"/>
    <property type="match status" value="1"/>
</dbReference>
<evidence type="ECO:0000256" key="1">
    <source>
        <dbReference type="SAM" id="MobiDB-lite"/>
    </source>
</evidence>
<gene>
    <name evidence="2" type="ORF">B296_00020024</name>
</gene>
<feature type="region of interest" description="Disordered" evidence="1">
    <location>
        <begin position="1"/>
        <end position="22"/>
    </location>
</feature>
<organism evidence="2 3">
    <name type="scientific">Ensete ventricosum</name>
    <name type="common">Abyssinian banana</name>
    <name type="synonym">Musa ensete</name>
    <dbReference type="NCBI Taxonomy" id="4639"/>
    <lineage>
        <taxon>Eukaryota</taxon>
        <taxon>Viridiplantae</taxon>
        <taxon>Streptophyta</taxon>
        <taxon>Embryophyta</taxon>
        <taxon>Tracheophyta</taxon>
        <taxon>Spermatophyta</taxon>
        <taxon>Magnoliopsida</taxon>
        <taxon>Liliopsida</taxon>
        <taxon>Zingiberales</taxon>
        <taxon>Musaceae</taxon>
        <taxon>Ensete</taxon>
    </lineage>
</organism>
<dbReference type="Proteomes" id="UP000287651">
    <property type="component" value="Unassembled WGS sequence"/>
</dbReference>
<dbReference type="InterPro" id="IPR021109">
    <property type="entry name" value="Peptidase_aspartic_dom_sf"/>
</dbReference>
<reference evidence="2 3" key="1">
    <citation type="journal article" date="2014" name="Agronomy (Basel)">
        <title>A Draft Genome Sequence for Ensete ventricosum, the Drought-Tolerant Tree Against Hunger.</title>
        <authorList>
            <person name="Harrison J."/>
            <person name="Moore K.A."/>
            <person name="Paszkiewicz K."/>
            <person name="Jones T."/>
            <person name="Grant M."/>
            <person name="Ambacheew D."/>
            <person name="Muzemil S."/>
            <person name="Studholme D.J."/>
        </authorList>
    </citation>
    <scope>NUCLEOTIDE SEQUENCE [LARGE SCALE GENOMIC DNA]</scope>
</reference>
<proteinExistence type="predicted"/>
<evidence type="ECO:0000313" key="2">
    <source>
        <dbReference type="EMBL" id="RRT33204.1"/>
    </source>
</evidence>
<dbReference type="EMBL" id="AMZH03029654">
    <property type="protein sequence ID" value="RRT33204.1"/>
    <property type="molecule type" value="Genomic_DNA"/>
</dbReference>
<protein>
    <submittedName>
        <fullName evidence="2">Uncharacterized protein</fullName>
    </submittedName>
</protein>
<comment type="caution">
    <text evidence="2">The sequence shown here is derived from an EMBL/GenBank/DDBJ whole genome shotgun (WGS) entry which is preliminary data.</text>
</comment>
<name>A0A426X146_ENSVE</name>
<dbReference type="AlphaFoldDB" id="A0A426X146"/>
<sequence>MIAPTEEPKLEDMTIEPKEKDTPQLATHTVPTLVGYTNLQTLKIEGFLKQQSVIILIDTGNTHNLMSNKVAAHLMLQKEYYNGFEVKTMMLKVFHDDDLGFTAHDCEKEQEKGIDMTPTAMMLSISMLALPERDNVFILGADTSRVGISPLYKMVNS</sequence>